<gene>
    <name evidence="1" type="ORF">GCM10022204_12060</name>
</gene>
<dbReference type="EMBL" id="BAAAYX010000003">
    <property type="protein sequence ID" value="GAA3697576.1"/>
    <property type="molecule type" value="Genomic_DNA"/>
</dbReference>
<dbReference type="Proteomes" id="UP001500051">
    <property type="component" value="Unassembled WGS sequence"/>
</dbReference>
<comment type="caution">
    <text evidence="1">The sequence shown here is derived from an EMBL/GenBank/DDBJ whole genome shotgun (WGS) entry which is preliminary data.</text>
</comment>
<proteinExistence type="predicted"/>
<reference evidence="2" key="1">
    <citation type="journal article" date="2019" name="Int. J. Syst. Evol. Microbiol.">
        <title>The Global Catalogue of Microorganisms (GCM) 10K type strain sequencing project: providing services to taxonomists for standard genome sequencing and annotation.</title>
        <authorList>
            <consortium name="The Broad Institute Genomics Platform"/>
            <consortium name="The Broad Institute Genome Sequencing Center for Infectious Disease"/>
            <person name="Wu L."/>
            <person name="Ma J."/>
        </authorList>
    </citation>
    <scope>NUCLEOTIDE SEQUENCE [LARGE SCALE GENOMIC DNA]</scope>
    <source>
        <strain evidence="2">JCM 16548</strain>
    </source>
</reference>
<evidence type="ECO:0000313" key="2">
    <source>
        <dbReference type="Proteomes" id="UP001500051"/>
    </source>
</evidence>
<sequence>MTVVDADLRALITDPDRIADAASSLAAGAAVAHAFGNFYAITTRADLDTVRRVNLMKGRPADQVGSVTAPPSTVTRAWDLDRLPEALPARAATAIVDALFALGPFGFRGPAAAHVPAHLSQVDGGVRTAQVIAPGYRCPSNALLLAACRATGEDLLYITSANRSRQLTGAADSPAHWQAAGLRAEFGDGCGLVIIEHPDEAAARAAYPRHLPMSTTVLGLHRVVHRPGDPRPHLVLERHGSLPAAVVRRVLSDVGYGLVLGPRAATRLAPRDYTRLPVDR</sequence>
<dbReference type="RefSeq" id="WP_344811401.1">
    <property type="nucleotide sequence ID" value="NZ_BAAAYX010000003.1"/>
</dbReference>
<organism evidence="1 2">
    <name type="scientific">Microlunatus aurantiacus</name>
    <dbReference type="NCBI Taxonomy" id="446786"/>
    <lineage>
        <taxon>Bacteria</taxon>
        <taxon>Bacillati</taxon>
        <taxon>Actinomycetota</taxon>
        <taxon>Actinomycetes</taxon>
        <taxon>Propionibacteriales</taxon>
        <taxon>Propionibacteriaceae</taxon>
        <taxon>Microlunatus</taxon>
    </lineage>
</organism>
<evidence type="ECO:0000313" key="1">
    <source>
        <dbReference type="EMBL" id="GAA3697576.1"/>
    </source>
</evidence>
<accession>A0ABP7D1P3</accession>
<protein>
    <recommendedName>
        <fullName evidence="3">tRNA A37 threonylcarbamoyladenosine synthetase subunit TsaC/SUA5/YrdC</fullName>
    </recommendedName>
</protein>
<name>A0ABP7D1P3_9ACTN</name>
<evidence type="ECO:0008006" key="3">
    <source>
        <dbReference type="Google" id="ProtNLM"/>
    </source>
</evidence>
<dbReference type="Gene3D" id="3.90.870.10">
    <property type="entry name" value="DHBP synthase"/>
    <property type="match status" value="1"/>
</dbReference>
<keyword evidence="2" id="KW-1185">Reference proteome</keyword>